<evidence type="ECO:0000313" key="1">
    <source>
        <dbReference type="EMBL" id="GME83363.1"/>
    </source>
</evidence>
<evidence type="ECO:0000313" key="2">
    <source>
        <dbReference type="Proteomes" id="UP001165064"/>
    </source>
</evidence>
<name>A0ACB5T7Z0_AMBMO</name>
<organism evidence="1 2">
    <name type="scientific">Ambrosiozyma monospora</name>
    <name type="common">Yeast</name>
    <name type="synonym">Endomycopsis monosporus</name>
    <dbReference type="NCBI Taxonomy" id="43982"/>
    <lineage>
        <taxon>Eukaryota</taxon>
        <taxon>Fungi</taxon>
        <taxon>Dikarya</taxon>
        <taxon>Ascomycota</taxon>
        <taxon>Saccharomycotina</taxon>
        <taxon>Pichiomycetes</taxon>
        <taxon>Pichiales</taxon>
        <taxon>Pichiaceae</taxon>
        <taxon>Ambrosiozyma</taxon>
    </lineage>
</organism>
<gene>
    <name evidence="1" type="ORF">Amon02_000612000</name>
</gene>
<proteinExistence type="predicted"/>
<comment type="caution">
    <text evidence="1">The sequence shown here is derived from an EMBL/GenBank/DDBJ whole genome shotgun (WGS) entry which is preliminary data.</text>
</comment>
<reference evidence="1" key="1">
    <citation type="submission" date="2023-04" db="EMBL/GenBank/DDBJ databases">
        <title>Ambrosiozyma monospora NBRC 10751.</title>
        <authorList>
            <person name="Ichikawa N."/>
            <person name="Sato H."/>
            <person name="Tonouchi N."/>
        </authorList>
    </citation>
    <scope>NUCLEOTIDE SEQUENCE</scope>
    <source>
        <strain evidence="1">NBRC 10751</strain>
    </source>
</reference>
<accession>A0ACB5T7Z0</accession>
<protein>
    <submittedName>
        <fullName evidence="1">Unnamed protein product</fullName>
    </submittedName>
</protein>
<sequence length="299" mass="33496">MTQSETQQEQEIAVLLLDTLIPNMEKFGDFADQGIKLLTPTPTTTKTYKFHKYDIITKQEFPTASQLANTKAVYLTGSRSDSFETSIEWISKTIDFIRDLWLNYPHIKLIGICFGHQLIALALGLQTGRNLINPDPANSNETGKGKAQWEMGLTQVQLNVDDPEVKQLFNLPDPDSALSKKGNFNIVEMHQDIVLPSPSPSTSPSQQSQSDIDASLAKQGIHNIGSTKICKYQGFYKPGSILSFQGHPEFSLEYSETTIKGRFEKGMIDEEYFEDTKARAKELVIDDVGLKNVILKFID</sequence>
<dbReference type="EMBL" id="BSXS01004708">
    <property type="protein sequence ID" value="GME83363.1"/>
    <property type="molecule type" value="Genomic_DNA"/>
</dbReference>
<dbReference type="Proteomes" id="UP001165064">
    <property type="component" value="Unassembled WGS sequence"/>
</dbReference>
<keyword evidence="2" id="KW-1185">Reference proteome</keyword>